<evidence type="ECO:0000313" key="2">
    <source>
        <dbReference type="EMBL" id="AUG59062.1"/>
    </source>
</evidence>
<organism evidence="2 3">
    <name type="scientific">Acetivibrio saccincola</name>
    <dbReference type="NCBI Taxonomy" id="1677857"/>
    <lineage>
        <taxon>Bacteria</taxon>
        <taxon>Bacillati</taxon>
        <taxon>Bacillota</taxon>
        <taxon>Clostridia</taxon>
        <taxon>Eubacteriales</taxon>
        <taxon>Oscillospiraceae</taxon>
        <taxon>Acetivibrio</taxon>
    </lineage>
</organism>
<reference evidence="2 3" key="1">
    <citation type="submission" date="2017-12" db="EMBL/GenBank/DDBJ databases">
        <title>Complete genome sequence of Herbivorax saccincola GGR1, a novel Cellulosome-producing hydrolytic bacterium in a thermophilic biogas plant, established by Illumina and Nanopore MinION sequencing.</title>
        <authorList>
            <person name="Pechtl A."/>
            <person name="Ruckert C."/>
            <person name="Koeck D.E."/>
            <person name="Maus I."/>
            <person name="Winkler A."/>
            <person name="Kalinowski J."/>
            <person name="Puhler A."/>
            <person name="Schwarz W.W."/>
            <person name="Zverlov V.V."/>
            <person name="Schluter A."/>
            <person name="Liebl W."/>
        </authorList>
    </citation>
    <scope>NUCLEOTIDE SEQUENCE [LARGE SCALE GENOMIC DNA]</scope>
    <source>
        <strain evidence="3">SR1</strain>
    </source>
</reference>
<sequence length="152" mass="18029">MEIENLKSEEYGEQYKDHLLEQWKTCVEMANCNSERRISTNNVYITVNAAIIALISFTFDYKSILLSMVGAIVSILWLNSIISYKKLNSVKYQIINEIEKKLPISPYAYEWSLLGDNKKYRRFTHLERILPWLFIILYIICIFWQVAICIFK</sequence>
<keyword evidence="1" id="KW-1133">Transmembrane helix</keyword>
<evidence type="ECO:0008006" key="4">
    <source>
        <dbReference type="Google" id="ProtNLM"/>
    </source>
</evidence>
<dbReference type="AlphaFoldDB" id="A0A2K9E5R4"/>
<dbReference type="KEGG" id="hsc:HVS_16115"/>
<dbReference type="Pfam" id="PF24838">
    <property type="entry name" value="8xMP"/>
    <property type="match status" value="1"/>
</dbReference>
<dbReference type="EMBL" id="CP025197">
    <property type="protein sequence ID" value="AUG59062.1"/>
    <property type="molecule type" value="Genomic_DNA"/>
</dbReference>
<keyword evidence="1" id="KW-0812">Transmembrane</keyword>
<keyword evidence="1" id="KW-0472">Membrane</keyword>
<protein>
    <recommendedName>
        <fullName evidence="4">Small integral membrane protein</fullName>
    </recommendedName>
</protein>
<proteinExistence type="predicted"/>
<name>A0A2K9E5R4_9FIRM</name>
<dbReference type="RefSeq" id="WP_101303879.1">
    <property type="nucleotide sequence ID" value="NZ_CP025197.1"/>
</dbReference>
<accession>A0A2K9E5R4</accession>
<feature type="transmembrane region" description="Helical" evidence="1">
    <location>
        <begin position="65"/>
        <end position="84"/>
    </location>
</feature>
<gene>
    <name evidence="2" type="ORF">HVS_16115</name>
</gene>
<evidence type="ECO:0000313" key="3">
    <source>
        <dbReference type="Proteomes" id="UP000233534"/>
    </source>
</evidence>
<dbReference type="Proteomes" id="UP000233534">
    <property type="component" value="Chromosome"/>
</dbReference>
<dbReference type="InterPro" id="IPR056918">
    <property type="entry name" value="8xMP"/>
</dbReference>
<evidence type="ECO:0000256" key="1">
    <source>
        <dbReference type="SAM" id="Phobius"/>
    </source>
</evidence>
<keyword evidence="3" id="KW-1185">Reference proteome</keyword>
<feature type="transmembrane region" description="Helical" evidence="1">
    <location>
        <begin position="43"/>
        <end position="59"/>
    </location>
</feature>
<feature type="transmembrane region" description="Helical" evidence="1">
    <location>
        <begin position="129"/>
        <end position="151"/>
    </location>
</feature>